<dbReference type="Gene3D" id="1.10.510.10">
    <property type="entry name" value="Transferase(Phosphotransferase) domain 1"/>
    <property type="match status" value="1"/>
</dbReference>
<dbReference type="PROSITE" id="PS00107">
    <property type="entry name" value="PROTEIN_KINASE_ATP"/>
    <property type="match status" value="1"/>
</dbReference>
<keyword evidence="2" id="KW-0723">Serine/threonine-protein kinase</keyword>
<evidence type="ECO:0000256" key="1">
    <source>
        <dbReference type="ARBA" id="ARBA00012513"/>
    </source>
</evidence>
<dbReference type="SMART" id="SM00220">
    <property type="entry name" value="S_TKc"/>
    <property type="match status" value="1"/>
</dbReference>
<keyword evidence="6 9" id="KW-0067">ATP-binding</keyword>
<evidence type="ECO:0000313" key="12">
    <source>
        <dbReference type="Proteomes" id="UP000248423"/>
    </source>
</evidence>
<organism evidence="11 12">
    <name type="scientific">Aspergillus sclerotiicarbonarius (strain CBS 121057 / IBT 28362)</name>
    <dbReference type="NCBI Taxonomy" id="1448318"/>
    <lineage>
        <taxon>Eukaryota</taxon>
        <taxon>Fungi</taxon>
        <taxon>Dikarya</taxon>
        <taxon>Ascomycota</taxon>
        <taxon>Pezizomycotina</taxon>
        <taxon>Eurotiomycetes</taxon>
        <taxon>Eurotiomycetidae</taxon>
        <taxon>Eurotiales</taxon>
        <taxon>Aspergillaceae</taxon>
        <taxon>Aspergillus</taxon>
        <taxon>Aspergillus subgen. Circumdati</taxon>
    </lineage>
</organism>
<dbReference type="GO" id="GO:0005634">
    <property type="term" value="C:nucleus"/>
    <property type="evidence" value="ECO:0007669"/>
    <property type="project" value="TreeGrafter"/>
</dbReference>
<dbReference type="GO" id="GO:0004674">
    <property type="term" value="F:protein serine/threonine kinase activity"/>
    <property type="evidence" value="ECO:0007669"/>
    <property type="project" value="UniProtKB-KW"/>
</dbReference>
<evidence type="ECO:0000256" key="6">
    <source>
        <dbReference type="ARBA" id="ARBA00022840"/>
    </source>
</evidence>
<reference evidence="11 12" key="1">
    <citation type="submission" date="2018-02" db="EMBL/GenBank/DDBJ databases">
        <title>The genomes of Aspergillus section Nigri reveals drivers in fungal speciation.</title>
        <authorList>
            <consortium name="DOE Joint Genome Institute"/>
            <person name="Vesth T.C."/>
            <person name="Nybo J."/>
            <person name="Theobald S."/>
            <person name="Brandl J."/>
            <person name="Frisvad J.C."/>
            <person name="Nielsen K.F."/>
            <person name="Lyhne E.K."/>
            <person name="Kogle M.E."/>
            <person name="Kuo A."/>
            <person name="Riley R."/>
            <person name="Clum A."/>
            <person name="Nolan M."/>
            <person name="Lipzen A."/>
            <person name="Salamov A."/>
            <person name="Henrissat B."/>
            <person name="Wiebenga A."/>
            <person name="De vries R.P."/>
            <person name="Grigoriev I.V."/>
            <person name="Mortensen U.H."/>
            <person name="Andersen M.R."/>
            <person name="Baker S.E."/>
        </authorList>
    </citation>
    <scope>NUCLEOTIDE SEQUENCE [LARGE SCALE GENOMIC DNA]</scope>
    <source>
        <strain evidence="11 12">CBS 121057</strain>
    </source>
</reference>
<feature type="domain" description="Protein kinase" evidence="10">
    <location>
        <begin position="99"/>
        <end position="399"/>
    </location>
</feature>
<dbReference type="GO" id="GO:0000245">
    <property type="term" value="P:spliceosomal complex assembly"/>
    <property type="evidence" value="ECO:0007669"/>
    <property type="project" value="TreeGrafter"/>
</dbReference>
<evidence type="ECO:0000256" key="9">
    <source>
        <dbReference type="PROSITE-ProRule" id="PRU10141"/>
    </source>
</evidence>
<dbReference type="EC" id="2.7.11.1" evidence="1"/>
<proteinExistence type="predicted"/>
<keyword evidence="3" id="KW-0808">Transferase</keyword>
<feature type="binding site" evidence="9">
    <location>
        <position position="128"/>
    </location>
    <ligand>
        <name>ATP</name>
        <dbReference type="ChEBI" id="CHEBI:30616"/>
    </ligand>
</feature>
<evidence type="ECO:0000313" key="11">
    <source>
        <dbReference type="EMBL" id="PYI04456.1"/>
    </source>
</evidence>
<dbReference type="InterPro" id="IPR017441">
    <property type="entry name" value="Protein_kinase_ATP_BS"/>
</dbReference>
<dbReference type="VEuPathDB" id="FungiDB:BO78DRAFT_449865"/>
<dbReference type="GO" id="GO:0005524">
    <property type="term" value="F:ATP binding"/>
    <property type="evidence" value="ECO:0007669"/>
    <property type="project" value="UniProtKB-UniRule"/>
</dbReference>
<evidence type="ECO:0000256" key="8">
    <source>
        <dbReference type="ARBA" id="ARBA00048679"/>
    </source>
</evidence>
<gene>
    <name evidence="11" type="ORF">BO78DRAFT_449865</name>
</gene>
<keyword evidence="5 11" id="KW-0418">Kinase</keyword>
<dbReference type="SUPFAM" id="SSF56112">
    <property type="entry name" value="Protein kinase-like (PK-like)"/>
    <property type="match status" value="1"/>
</dbReference>
<evidence type="ECO:0000259" key="10">
    <source>
        <dbReference type="PROSITE" id="PS50011"/>
    </source>
</evidence>
<dbReference type="AlphaFoldDB" id="A0A319E303"/>
<sequence length="399" mass="45536">MTRYPRTVLRNILHFSLSNASQLSTSLSRPLPIFRPWKLKTCLMRPSTTFYSTKVSPDEEHARTCHFNYNWIDGAESLEKYGPGGYHPIMIGDVLRGRYRIVDKLGFGGYSTVWLALDSCLHRYVAVKVGIADSLLQETNILRALANPGHDSIPTPLDEFELHRPNGTHLCYTMIPARCNLQEASFSHLFRLEVTRVLSGSLTLAITYIHSRGYVHGDIHLRNILVKLPSDFNHLSVEQLYKEYSKPETVSVTKRNRKQLPPNVPSKAVIPLYLGKDTEDFLLSNTHVLLSDFGEAFAPNLEIRRGKDCHTPLSIRPPEARFEPEAPLSYSADIWSLARAIWEIISIQPIFSTTFASADELVSQQINTLGPLPSSWWMRWQERSQFFDNNRHPKEGRHV</sequence>
<accession>A0A319E303</accession>
<dbReference type="InterPro" id="IPR051334">
    <property type="entry name" value="SRPK"/>
</dbReference>
<dbReference type="PROSITE" id="PS50011">
    <property type="entry name" value="PROTEIN_KINASE_DOM"/>
    <property type="match status" value="1"/>
</dbReference>
<comment type="catalytic activity">
    <reaction evidence="7">
        <text>L-threonyl-[protein] + ATP = O-phospho-L-threonyl-[protein] + ADP + H(+)</text>
        <dbReference type="Rhea" id="RHEA:46608"/>
        <dbReference type="Rhea" id="RHEA-COMP:11060"/>
        <dbReference type="Rhea" id="RHEA-COMP:11605"/>
        <dbReference type="ChEBI" id="CHEBI:15378"/>
        <dbReference type="ChEBI" id="CHEBI:30013"/>
        <dbReference type="ChEBI" id="CHEBI:30616"/>
        <dbReference type="ChEBI" id="CHEBI:61977"/>
        <dbReference type="ChEBI" id="CHEBI:456216"/>
        <dbReference type="EC" id="2.7.11.1"/>
    </reaction>
</comment>
<dbReference type="InterPro" id="IPR000719">
    <property type="entry name" value="Prot_kinase_dom"/>
</dbReference>
<dbReference type="OrthoDB" id="5979581at2759"/>
<dbReference type="InterPro" id="IPR011009">
    <property type="entry name" value="Kinase-like_dom_sf"/>
</dbReference>
<dbReference type="GO" id="GO:0050684">
    <property type="term" value="P:regulation of mRNA processing"/>
    <property type="evidence" value="ECO:0007669"/>
    <property type="project" value="TreeGrafter"/>
</dbReference>
<dbReference type="Gene3D" id="3.30.200.20">
    <property type="entry name" value="Phosphorylase Kinase, domain 1"/>
    <property type="match status" value="1"/>
</dbReference>
<evidence type="ECO:0000256" key="7">
    <source>
        <dbReference type="ARBA" id="ARBA00047899"/>
    </source>
</evidence>
<evidence type="ECO:0000256" key="5">
    <source>
        <dbReference type="ARBA" id="ARBA00022777"/>
    </source>
</evidence>
<evidence type="ECO:0000256" key="4">
    <source>
        <dbReference type="ARBA" id="ARBA00022741"/>
    </source>
</evidence>
<protein>
    <recommendedName>
        <fullName evidence="1">non-specific serine/threonine protein kinase</fullName>
        <ecNumber evidence="1">2.7.11.1</ecNumber>
    </recommendedName>
</protein>
<evidence type="ECO:0000256" key="3">
    <source>
        <dbReference type="ARBA" id="ARBA00022679"/>
    </source>
</evidence>
<evidence type="ECO:0000256" key="2">
    <source>
        <dbReference type="ARBA" id="ARBA00022527"/>
    </source>
</evidence>
<comment type="catalytic activity">
    <reaction evidence="8">
        <text>L-seryl-[protein] + ATP = O-phospho-L-seryl-[protein] + ADP + H(+)</text>
        <dbReference type="Rhea" id="RHEA:17989"/>
        <dbReference type="Rhea" id="RHEA-COMP:9863"/>
        <dbReference type="Rhea" id="RHEA-COMP:11604"/>
        <dbReference type="ChEBI" id="CHEBI:15378"/>
        <dbReference type="ChEBI" id="CHEBI:29999"/>
        <dbReference type="ChEBI" id="CHEBI:30616"/>
        <dbReference type="ChEBI" id="CHEBI:83421"/>
        <dbReference type="ChEBI" id="CHEBI:456216"/>
        <dbReference type="EC" id="2.7.11.1"/>
    </reaction>
</comment>
<keyword evidence="4 9" id="KW-0547">Nucleotide-binding</keyword>
<dbReference type="PANTHER" id="PTHR47634:SF9">
    <property type="entry name" value="PROTEIN KINASE DOMAIN-CONTAINING PROTEIN-RELATED"/>
    <property type="match status" value="1"/>
</dbReference>
<dbReference type="GO" id="GO:0005737">
    <property type="term" value="C:cytoplasm"/>
    <property type="evidence" value="ECO:0007669"/>
    <property type="project" value="TreeGrafter"/>
</dbReference>
<keyword evidence="12" id="KW-1185">Reference proteome</keyword>
<dbReference type="PANTHER" id="PTHR47634">
    <property type="entry name" value="PROTEIN KINASE DOMAIN-CONTAINING PROTEIN-RELATED"/>
    <property type="match status" value="1"/>
</dbReference>
<dbReference type="Proteomes" id="UP000248423">
    <property type="component" value="Unassembled WGS sequence"/>
</dbReference>
<dbReference type="STRING" id="1448318.A0A319E303"/>
<name>A0A319E303_ASPSB</name>
<dbReference type="EMBL" id="KZ826369">
    <property type="protein sequence ID" value="PYI04456.1"/>
    <property type="molecule type" value="Genomic_DNA"/>
</dbReference>